<feature type="compositionally biased region" description="Acidic residues" evidence="1">
    <location>
        <begin position="42"/>
        <end position="69"/>
    </location>
</feature>
<feature type="region of interest" description="Disordered" evidence="1">
    <location>
        <begin position="26"/>
        <end position="81"/>
    </location>
</feature>
<organism evidence="2 3">
    <name type="scientific">Vespula germanica</name>
    <name type="common">German yellow jacket</name>
    <name type="synonym">Paravespula germanica</name>
    <dbReference type="NCBI Taxonomy" id="30212"/>
    <lineage>
        <taxon>Eukaryota</taxon>
        <taxon>Metazoa</taxon>
        <taxon>Ecdysozoa</taxon>
        <taxon>Arthropoda</taxon>
        <taxon>Hexapoda</taxon>
        <taxon>Insecta</taxon>
        <taxon>Pterygota</taxon>
        <taxon>Neoptera</taxon>
        <taxon>Endopterygota</taxon>
        <taxon>Hymenoptera</taxon>
        <taxon>Apocrita</taxon>
        <taxon>Aculeata</taxon>
        <taxon>Vespoidea</taxon>
        <taxon>Vespidae</taxon>
        <taxon>Vespinae</taxon>
        <taxon>Vespula</taxon>
    </lineage>
</organism>
<dbReference type="Proteomes" id="UP000617340">
    <property type="component" value="Unassembled WGS sequence"/>
</dbReference>
<sequence>METFNSNIRIPLEDRASRVAFTNYKVHPLNNYDVQRQRQHNDDDDDDDDDDVYDDDDDDDDNSNDDDYDDRTIEEGDEDDILNHLVSLPSVKRSTSTMKSNLRTVNEFNVVYARVDVEDYACT</sequence>
<gene>
    <name evidence="2" type="ORF">HZH68_009402</name>
</gene>
<evidence type="ECO:0000313" key="3">
    <source>
        <dbReference type="Proteomes" id="UP000617340"/>
    </source>
</evidence>
<dbReference type="EMBL" id="JACSDZ010000009">
    <property type="protein sequence ID" value="KAF7395352.1"/>
    <property type="molecule type" value="Genomic_DNA"/>
</dbReference>
<proteinExistence type="predicted"/>
<comment type="caution">
    <text evidence="2">The sequence shown here is derived from an EMBL/GenBank/DDBJ whole genome shotgun (WGS) entry which is preliminary data.</text>
</comment>
<evidence type="ECO:0000256" key="1">
    <source>
        <dbReference type="SAM" id="MobiDB-lite"/>
    </source>
</evidence>
<protein>
    <submittedName>
        <fullName evidence="2">Uncharacterized protein</fullName>
    </submittedName>
</protein>
<keyword evidence="3" id="KW-1185">Reference proteome</keyword>
<accession>A0A834JX84</accession>
<reference evidence="2" key="1">
    <citation type="journal article" date="2020" name="G3 (Bethesda)">
        <title>High-Quality Assemblies for Three Invasive Social Wasps from the &lt;i&gt;Vespula&lt;/i&gt; Genus.</title>
        <authorList>
            <person name="Harrop T.W.R."/>
            <person name="Guhlin J."/>
            <person name="McLaughlin G.M."/>
            <person name="Permina E."/>
            <person name="Stockwell P."/>
            <person name="Gilligan J."/>
            <person name="Le Lec M.F."/>
            <person name="Gruber M.A.M."/>
            <person name="Quinn O."/>
            <person name="Lovegrove M."/>
            <person name="Duncan E.J."/>
            <person name="Remnant E.J."/>
            <person name="Van Eeckhoven J."/>
            <person name="Graham B."/>
            <person name="Knapp R.A."/>
            <person name="Langford K.W."/>
            <person name="Kronenberg Z."/>
            <person name="Press M.O."/>
            <person name="Eacker S.M."/>
            <person name="Wilson-Rankin E.E."/>
            <person name="Purcell J."/>
            <person name="Lester P.J."/>
            <person name="Dearden P.K."/>
        </authorList>
    </citation>
    <scope>NUCLEOTIDE SEQUENCE</scope>
    <source>
        <strain evidence="2">Linc-1</strain>
    </source>
</reference>
<name>A0A834JX84_VESGE</name>
<dbReference type="AlphaFoldDB" id="A0A834JX84"/>
<evidence type="ECO:0000313" key="2">
    <source>
        <dbReference type="EMBL" id="KAF7395352.1"/>
    </source>
</evidence>